<feature type="transmembrane region" description="Helical" evidence="8">
    <location>
        <begin position="288"/>
        <end position="308"/>
    </location>
</feature>
<feature type="transmembrane region" description="Helical" evidence="8">
    <location>
        <begin position="363"/>
        <end position="390"/>
    </location>
</feature>
<dbReference type="PANTHER" id="PTHR34856">
    <property type="entry name" value="PROTEIN NRFD"/>
    <property type="match status" value="1"/>
</dbReference>
<sequence length="476" mass="48825">MASTTENREARKAPGSREPRLRTYALPAPFSRRATAAWAVIVGVLLAAGAFFMFDRLANGLGMAGATNAVPWGLWVVVYIWFSGLAGGLYLLSALVYLLRLPRFAPIARLSLGLSIVSLAVSMIFIGIDLGAIRHSLGTLLFFHWSSPLAWEIKAYVVFMAIAVVQFALVLLNDKRAAEAAAGGDGDGAAGSGSADALRRRGNVNLAIRVLAGVGVATSFVGPPGGTGMFFAAVKTRGLWEGGITSVLFYVMAIVTAAAFLIVVYRLLARVRGAQPDAGVLVGLNRVLAASLFALAFCVFFQVAPALLSGDPAVAAAVQVMVAGPLAPLFWLGEIGLGLVAPAALLTVGALRSRGGRGAAIAGGAWAAAAALAAMAGVLALRYVLVVAGFSVPLLAGMPAPAYVPSVGEVMVALFVLGLAVGCYGLAVRLLPLERVGASEGEERLESAYAEPVADAGASSSGEGSWTKEVRDGSAA</sequence>
<keyword evidence="4 8" id="KW-0812">Transmembrane</keyword>
<evidence type="ECO:0000256" key="1">
    <source>
        <dbReference type="ARBA" id="ARBA00004651"/>
    </source>
</evidence>
<dbReference type="InterPro" id="IPR005614">
    <property type="entry name" value="NrfD-like"/>
</dbReference>
<feature type="transmembrane region" description="Helical" evidence="8">
    <location>
        <begin position="410"/>
        <end position="431"/>
    </location>
</feature>
<dbReference type="GO" id="GO:0005886">
    <property type="term" value="C:plasma membrane"/>
    <property type="evidence" value="ECO:0007669"/>
    <property type="project" value="UniProtKB-SubCell"/>
</dbReference>
<dbReference type="KEGG" id="egd:GS424_002615"/>
<feature type="compositionally biased region" description="Low complexity" evidence="7">
    <location>
        <begin position="454"/>
        <end position="465"/>
    </location>
</feature>
<gene>
    <name evidence="9" type="primary">nrfD</name>
    <name evidence="9" type="ORF">GS424_002615</name>
</gene>
<keyword evidence="6 8" id="KW-0472">Membrane</keyword>
<feature type="transmembrane region" description="Helical" evidence="8">
    <location>
        <begin position="328"/>
        <end position="351"/>
    </location>
</feature>
<dbReference type="Proteomes" id="UP000478463">
    <property type="component" value="Chromosome"/>
</dbReference>
<dbReference type="PANTHER" id="PTHR34856:SF2">
    <property type="entry name" value="PROTEIN NRFD"/>
    <property type="match status" value="1"/>
</dbReference>
<keyword evidence="5 8" id="KW-1133">Transmembrane helix</keyword>
<evidence type="ECO:0000256" key="7">
    <source>
        <dbReference type="SAM" id="MobiDB-lite"/>
    </source>
</evidence>
<dbReference type="Pfam" id="PF03916">
    <property type="entry name" value="NrfD"/>
    <property type="match status" value="1"/>
</dbReference>
<evidence type="ECO:0000256" key="8">
    <source>
        <dbReference type="SAM" id="Phobius"/>
    </source>
</evidence>
<dbReference type="AlphaFoldDB" id="A0A6L7IUP8"/>
<evidence type="ECO:0000313" key="10">
    <source>
        <dbReference type="Proteomes" id="UP000478463"/>
    </source>
</evidence>
<comment type="similarity">
    <text evidence="2">Belongs to the NrfD family.</text>
</comment>
<evidence type="ECO:0000256" key="5">
    <source>
        <dbReference type="ARBA" id="ARBA00022989"/>
    </source>
</evidence>
<feature type="transmembrane region" description="Helical" evidence="8">
    <location>
        <begin position="74"/>
        <end position="98"/>
    </location>
</feature>
<dbReference type="RefSeq" id="WP_160941879.1">
    <property type="nucleotide sequence ID" value="NZ_CP063310.1"/>
</dbReference>
<proteinExistence type="inferred from homology"/>
<evidence type="ECO:0000256" key="6">
    <source>
        <dbReference type="ARBA" id="ARBA00023136"/>
    </source>
</evidence>
<evidence type="ECO:0000256" key="4">
    <source>
        <dbReference type="ARBA" id="ARBA00022692"/>
    </source>
</evidence>
<evidence type="ECO:0000313" key="9">
    <source>
        <dbReference type="EMBL" id="QOS68782.1"/>
    </source>
</evidence>
<dbReference type="Gene3D" id="1.20.1630.10">
    <property type="entry name" value="Formate dehydrogenase/DMSO reductase domain"/>
    <property type="match status" value="1"/>
</dbReference>
<evidence type="ECO:0000256" key="3">
    <source>
        <dbReference type="ARBA" id="ARBA00022475"/>
    </source>
</evidence>
<feature type="region of interest" description="Disordered" evidence="7">
    <location>
        <begin position="447"/>
        <end position="476"/>
    </location>
</feature>
<reference evidence="9 10" key="1">
    <citation type="submission" date="2020-10" db="EMBL/GenBank/DDBJ databases">
        <title>Eggerthella sp. nov., isolated from human feces.</title>
        <authorList>
            <person name="Yajun G."/>
        </authorList>
    </citation>
    <scope>NUCLEOTIDE SEQUENCE [LARGE SCALE GENOMIC DNA]</scope>
    <source>
        <strain evidence="9 10">HF-1101</strain>
    </source>
</reference>
<protein>
    <submittedName>
        <fullName evidence="9">Polysulfide reductase NrfD</fullName>
    </submittedName>
</protein>
<feature type="transmembrane region" description="Helical" evidence="8">
    <location>
        <begin position="153"/>
        <end position="172"/>
    </location>
</feature>
<accession>A0A6L7IUP8</accession>
<comment type="subcellular location">
    <subcellularLocation>
        <location evidence="1">Cell membrane</location>
        <topology evidence="1">Multi-pass membrane protein</topology>
    </subcellularLocation>
</comment>
<keyword evidence="3" id="KW-1003">Cell membrane</keyword>
<name>A0A6L7IUP8_9ACTN</name>
<dbReference type="EMBL" id="CP063310">
    <property type="protein sequence ID" value="QOS68782.1"/>
    <property type="molecule type" value="Genomic_DNA"/>
</dbReference>
<dbReference type="InterPro" id="IPR052049">
    <property type="entry name" value="Electron_transfer_protein"/>
</dbReference>
<organism evidence="9 10">
    <name type="scientific">Eggerthella guodeyinii</name>
    <dbReference type="NCBI Taxonomy" id="2690837"/>
    <lineage>
        <taxon>Bacteria</taxon>
        <taxon>Bacillati</taxon>
        <taxon>Actinomycetota</taxon>
        <taxon>Coriobacteriia</taxon>
        <taxon>Eggerthellales</taxon>
        <taxon>Eggerthellaceae</taxon>
        <taxon>Eggerthella</taxon>
    </lineage>
</organism>
<feature type="transmembrane region" description="Helical" evidence="8">
    <location>
        <begin position="110"/>
        <end position="133"/>
    </location>
</feature>
<feature type="transmembrane region" description="Helical" evidence="8">
    <location>
        <begin position="206"/>
        <end position="227"/>
    </location>
</feature>
<feature type="transmembrane region" description="Helical" evidence="8">
    <location>
        <begin position="36"/>
        <end position="54"/>
    </location>
</feature>
<evidence type="ECO:0000256" key="2">
    <source>
        <dbReference type="ARBA" id="ARBA00008929"/>
    </source>
</evidence>
<feature type="compositionally biased region" description="Basic and acidic residues" evidence="7">
    <location>
        <begin position="466"/>
        <end position="476"/>
    </location>
</feature>
<feature type="transmembrane region" description="Helical" evidence="8">
    <location>
        <begin position="247"/>
        <end position="268"/>
    </location>
</feature>